<evidence type="ECO:0000256" key="6">
    <source>
        <dbReference type="ARBA" id="ARBA00022660"/>
    </source>
</evidence>
<dbReference type="InterPro" id="IPR010920">
    <property type="entry name" value="LSM_dom_sf"/>
</dbReference>
<evidence type="ECO:0000256" key="5">
    <source>
        <dbReference type="ARBA" id="ARBA00022448"/>
    </source>
</evidence>
<comment type="subunit">
    <text evidence="11">LSm subunits form a heteromer with a donut shape.</text>
</comment>
<evidence type="ECO:0000256" key="4">
    <source>
        <dbReference type="ARBA" id="ARBA00011533"/>
    </source>
</evidence>
<keyword evidence="11" id="KW-0694">RNA-binding</keyword>
<dbReference type="Gene3D" id="2.30.30.100">
    <property type="match status" value="1"/>
</dbReference>
<dbReference type="CDD" id="cd01728">
    <property type="entry name" value="LSm1"/>
    <property type="match status" value="1"/>
</dbReference>
<keyword evidence="6" id="KW-0679">Respiratory chain</keyword>
<evidence type="ECO:0000256" key="3">
    <source>
        <dbReference type="ARBA" id="ARBA00010261"/>
    </source>
</evidence>
<evidence type="ECO:0000313" key="13">
    <source>
        <dbReference type="EMBL" id="OZC07491.1"/>
    </source>
</evidence>
<dbReference type="GO" id="GO:0006397">
    <property type="term" value="P:mRNA processing"/>
    <property type="evidence" value="ECO:0007669"/>
    <property type="project" value="UniProtKB-UniRule"/>
</dbReference>
<comment type="similarity">
    <text evidence="3">Belongs to the complex I NDUFA5 subunit family.</text>
</comment>
<dbReference type="Pfam" id="PF01423">
    <property type="entry name" value="LSM"/>
    <property type="match status" value="1"/>
</dbReference>
<evidence type="ECO:0000256" key="2">
    <source>
        <dbReference type="ARBA" id="ARBA00004443"/>
    </source>
</evidence>
<keyword evidence="9" id="KW-0496">Mitochondrion</keyword>
<comment type="subcellular location">
    <subcellularLocation>
        <location evidence="11">Cytoplasm</location>
    </subcellularLocation>
    <subcellularLocation>
        <location evidence="11">Cytoplasm</location>
        <location evidence="11">P-body</location>
    </subcellularLocation>
    <subcellularLocation>
        <location evidence="2">Mitochondrion inner membrane</location>
        <topology evidence="2">Peripheral membrane protein</topology>
        <orientation evidence="2">Matrix side</orientation>
    </subcellularLocation>
</comment>
<evidence type="ECO:0000313" key="14">
    <source>
        <dbReference type="Proteomes" id="UP000242913"/>
    </source>
</evidence>
<evidence type="ECO:0000259" key="12">
    <source>
        <dbReference type="PROSITE" id="PS52002"/>
    </source>
</evidence>
<keyword evidence="11" id="KW-0507">mRNA processing</keyword>
<evidence type="ECO:0000256" key="8">
    <source>
        <dbReference type="ARBA" id="ARBA00022982"/>
    </source>
</evidence>
<keyword evidence="14" id="KW-1185">Reference proteome</keyword>
<evidence type="ECO:0000256" key="9">
    <source>
        <dbReference type="ARBA" id="ARBA00023128"/>
    </source>
</evidence>
<dbReference type="AlphaFoldDB" id="A0A238BQ41"/>
<dbReference type="InterPro" id="IPR034104">
    <property type="entry name" value="Lsm1"/>
</dbReference>
<dbReference type="Pfam" id="PF04716">
    <property type="entry name" value="ETC_C1_NDUFA5"/>
    <property type="match status" value="1"/>
</dbReference>
<dbReference type="SUPFAM" id="SSF50182">
    <property type="entry name" value="Sm-like ribonucleoproteins"/>
    <property type="match status" value="1"/>
</dbReference>
<accession>A0A238BQ41</accession>
<dbReference type="InterPro" id="IPR047575">
    <property type="entry name" value="Sm"/>
</dbReference>
<name>A0A238BQ41_9BILA</name>
<comment type="function">
    <text evidence="1">Accessory subunit of the mitochondrial membrane respiratory chain NADH dehydrogenase (Complex I), that is believed not to be involved in catalysis. Complex I functions in the transfer of electrons from NADH to the respiratory chain. The immediate electron acceptor for the enzyme is believed to be ubiquinone.</text>
</comment>
<evidence type="ECO:0000256" key="11">
    <source>
        <dbReference type="RuleBase" id="RU365047"/>
    </source>
</evidence>
<evidence type="ECO:0000256" key="1">
    <source>
        <dbReference type="ARBA" id="ARBA00003195"/>
    </source>
</evidence>
<proteinExistence type="inferred from homology"/>
<dbReference type="PROSITE" id="PS52002">
    <property type="entry name" value="SM"/>
    <property type="match status" value="1"/>
</dbReference>
<keyword evidence="7" id="KW-0999">Mitochondrion inner membrane</keyword>
<dbReference type="PANTHER" id="PTHR12653:SF0">
    <property type="entry name" value="NADH DEHYDROGENASE [UBIQUINONE] 1 ALPHA SUBCOMPLEX SUBUNIT 5"/>
    <property type="match status" value="1"/>
</dbReference>
<dbReference type="GO" id="GO:1990904">
    <property type="term" value="C:ribonucleoprotein complex"/>
    <property type="evidence" value="ECO:0007669"/>
    <property type="project" value="UniProtKB-KW"/>
</dbReference>
<keyword evidence="5" id="KW-0813">Transport</keyword>
<dbReference type="SMART" id="SM00651">
    <property type="entry name" value="Sm"/>
    <property type="match status" value="1"/>
</dbReference>
<keyword evidence="8" id="KW-0249">Electron transport</keyword>
<dbReference type="GO" id="GO:0000956">
    <property type="term" value="P:nuclear-transcribed mRNA catabolic process"/>
    <property type="evidence" value="ECO:0007669"/>
    <property type="project" value="InterPro"/>
</dbReference>
<dbReference type="GO" id="GO:0003723">
    <property type="term" value="F:RNA binding"/>
    <property type="evidence" value="ECO:0007669"/>
    <property type="project" value="UniProtKB-KW"/>
</dbReference>
<keyword evidence="11" id="KW-0963">Cytoplasm</keyword>
<comment type="function">
    <text evidence="11">Probably involved with other LSm subunits in the general process of degradation of mRNAs.</text>
</comment>
<dbReference type="GO" id="GO:0022904">
    <property type="term" value="P:respiratory electron transport chain"/>
    <property type="evidence" value="ECO:0007669"/>
    <property type="project" value="InterPro"/>
</dbReference>
<dbReference type="PANTHER" id="PTHR12653">
    <property type="entry name" value="NADH-UBIQUINONE OXIDOREDUCTASE 13 KD-B SUBUNIT"/>
    <property type="match status" value="1"/>
</dbReference>
<comment type="similarity">
    <text evidence="11">Belongs to the snRNP Sm proteins family.</text>
</comment>
<dbReference type="GO" id="GO:0005743">
    <property type="term" value="C:mitochondrial inner membrane"/>
    <property type="evidence" value="ECO:0007669"/>
    <property type="project" value="UniProtKB-SubCell"/>
</dbReference>
<organism evidence="13 14">
    <name type="scientific">Onchocerca flexuosa</name>
    <dbReference type="NCBI Taxonomy" id="387005"/>
    <lineage>
        <taxon>Eukaryota</taxon>
        <taxon>Metazoa</taxon>
        <taxon>Ecdysozoa</taxon>
        <taxon>Nematoda</taxon>
        <taxon>Chromadorea</taxon>
        <taxon>Rhabditida</taxon>
        <taxon>Spirurina</taxon>
        <taxon>Spiruromorpha</taxon>
        <taxon>Filarioidea</taxon>
        <taxon>Onchocercidae</taxon>
        <taxon>Onchocerca</taxon>
    </lineage>
</organism>
<keyword evidence="10" id="KW-0472">Membrane</keyword>
<keyword evidence="11" id="KW-0687">Ribonucleoprotein</keyword>
<reference evidence="13 14" key="1">
    <citation type="submission" date="2015-12" db="EMBL/GenBank/DDBJ databases">
        <title>Draft genome of the nematode, Onchocerca flexuosa.</title>
        <authorList>
            <person name="Mitreva M."/>
        </authorList>
    </citation>
    <scope>NUCLEOTIDE SEQUENCE [LARGE SCALE GENOMIC DNA]</scope>
    <source>
        <strain evidence="13">Red Deer</strain>
    </source>
</reference>
<protein>
    <recommendedName>
        <fullName evidence="11">U6 snRNA-associated Sm-like protein LSm1</fullName>
    </recommendedName>
</protein>
<dbReference type="GO" id="GO:0000932">
    <property type="term" value="C:P-body"/>
    <property type="evidence" value="ECO:0007669"/>
    <property type="project" value="UniProtKB-SubCell"/>
</dbReference>
<feature type="domain" description="Sm" evidence="12">
    <location>
        <begin position="164"/>
        <end position="239"/>
    </location>
</feature>
<dbReference type="EMBL" id="KZ270030">
    <property type="protein sequence ID" value="OZC07491.1"/>
    <property type="molecule type" value="Genomic_DNA"/>
</dbReference>
<evidence type="ECO:0000256" key="7">
    <source>
        <dbReference type="ARBA" id="ARBA00022792"/>
    </source>
</evidence>
<comment type="subunit">
    <text evidence="4">Complex I is composed of 45 different subunits.</text>
</comment>
<dbReference type="OrthoDB" id="286811at2759"/>
<dbReference type="Proteomes" id="UP000242913">
    <property type="component" value="Unassembled WGS sequence"/>
</dbReference>
<dbReference type="InterPro" id="IPR006806">
    <property type="entry name" value="NDUFA5"/>
</dbReference>
<dbReference type="InterPro" id="IPR001163">
    <property type="entry name" value="Sm_dom_euk/arc"/>
</dbReference>
<gene>
    <name evidence="11" type="primary">LSM1</name>
    <name evidence="13" type="ORF">X798_05485</name>
</gene>
<evidence type="ECO:0000256" key="10">
    <source>
        <dbReference type="ARBA" id="ARBA00023136"/>
    </source>
</evidence>
<sequence>MLRNPNGLRRASQCVLQNAIRTMYDNPYIKTFKPKKPPSPTFHKQTTGLTGLFVDEYAHQNLLKEYGRLMKVLEQIPSHSSYRKYTEQLVKKRIALIQEEPDIQKLEAKIGMGQIEEVIQQAKYEILTAKEILKSQAWETLVEKAPEGQNLKSFWMDLPSPYLPGALSLLDQLDKKLLVVLRDGRTLIGYLRTIDQFANLVLHGTLERIHVDKYYGDIQRGVFLIRGENVVLAGEIDETKEHSSVSAEEILLLQQKKLEEKERFEETRNKIMKGRGRLAKPAVDVYDES</sequence>